<dbReference type="SMART" id="SM00465">
    <property type="entry name" value="GIYc"/>
    <property type="match status" value="1"/>
</dbReference>
<sequence>MVCGIYQIVNTSNGKSYIGQSRSIHRRWREHTRGLNRPNALEIGNYPLRCAFLKYGLTETVSTSDKIGWFDFRIIEQCTEDKLLEREQFWINTINPEYNCNIWTPARKKNKVDSEKKFWIQYHNYNSLGYLPVEHILDEYLLEEYDYDEVLPGISTNKRAVLNTKGDTIFLIVGIGEKPKQYYLWSAFICEEKTISEYEDSYFYGAFGSGHLMKSPQLLNSKEFNEFKSFCGNFGFGFMRIKDSPYLNRLKELSENHKPKSLKFNFKNYIKDFYAQVTCVNPKEFSAYHRRGFSRHLAVSLHPETALPVLAGECTVLLICEPTNHVLKYKGSTLLIHILEFYDEEKEQEYIESYELNEETFSIYSIAGWITVENVFKYDAESFAADRNLHLQENDFRYYQTHWGDGKCDIWGIYLKEPVVIKPPICNVFQPEGIYSGDIWQAENLSHLEVFQLALKIPVNDE</sequence>
<evidence type="ECO:0000313" key="3">
    <source>
        <dbReference type="Proteomes" id="UP000607281"/>
    </source>
</evidence>
<evidence type="ECO:0000313" key="2">
    <source>
        <dbReference type="EMBL" id="MBD2345161.1"/>
    </source>
</evidence>
<accession>A0ABR8CQV1</accession>
<comment type="caution">
    <text evidence="2">The sequence shown here is derived from an EMBL/GenBank/DDBJ whole genome shotgun (WGS) entry which is preliminary data.</text>
</comment>
<dbReference type="Proteomes" id="UP000607281">
    <property type="component" value="Unassembled WGS sequence"/>
</dbReference>
<dbReference type="PROSITE" id="PS50164">
    <property type="entry name" value="GIY_YIG"/>
    <property type="match status" value="1"/>
</dbReference>
<protein>
    <submittedName>
        <fullName evidence="2">GIY-YIG nuclease family protein</fullName>
    </submittedName>
</protein>
<proteinExistence type="predicted"/>
<dbReference type="EMBL" id="JACJRF010000020">
    <property type="protein sequence ID" value="MBD2345161.1"/>
    <property type="molecule type" value="Genomic_DNA"/>
</dbReference>
<dbReference type="RefSeq" id="WP_190407600.1">
    <property type="nucleotide sequence ID" value="NZ_JACJRF010000020.1"/>
</dbReference>
<gene>
    <name evidence="2" type="ORF">H6G18_13535</name>
</gene>
<dbReference type="Pfam" id="PF01541">
    <property type="entry name" value="GIY-YIG"/>
    <property type="match status" value="1"/>
</dbReference>
<dbReference type="InterPro" id="IPR035901">
    <property type="entry name" value="GIY-YIG_endonuc_sf"/>
</dbReference>
<name>A0ABR8CQV1_9NOST</name>
<dbReference type="NCBIfam" id="TIGR01453">
    <property type="entry name" value="grpIintron_endo"/>
    <property type="match status" value="1"/>
</dbReference>
<dbReference type="Gene3D" id="3.40.1440.10">
    <property type="entry name" value="GIY-YIG endonuclease"/>
    <property type="match status" value="1"/>
</dbReference>
<evidence type="ECO:0000259" key="1">
    <source>
        <dbReference type="PROSITE" id="PS50164"/>
    </source>
</evidence>
<keyword evidence="3" id="KW-1185">Reference proteome</keyword>
<dbReference type="SUPFAM" id="SSF82771">
    <property type="entry name" value="GIY-YIG endonuclease"/>
    <property type="match status" value="1"/>
</dbReference>
<feature type="domain" description="GIY-YIG" evidence="1">
    <location>
        <begin position="1"/>
        <end position="100"/>
    </location>
</feature>
<organism evidence="2 3">
    <name type="scientific">Anabaena subtropica FACHB-260</name>
    <dbReference type="NCBI Taxonomy" id="2692884"/>
    <lineage>
        <taxon>Bacteria</taxon>
        <taxon>Bacillati</taxon>
        <taxon>Cyanobacteriota</taxon>
        <taxon>Cyanophyceae</taxon>
        <taxon>Nostocales</taxon>
        <taxon>Nostocaceae</taxon>
        <taxon>Anabaena</taxon>
    </lineage>
</organism>
<dbReference type="InterPro" id="IPR006350">
    <property type="entry name" value="Intron_endoG1"/>
</dbReference>
<reference evidence="2 3" key="1">
    <citation type="journal article" date="2020" name="ISME J.">
        <title>Comparative genomics reveals insights into cyanobacterial evolution and habitat adaptation.</title>
        <authorList>
            <person name="Chen M.Y."/>
            <person name="Teng W.K."/>
            <person name="Zhao L."/>
            <person name="Hu C.X."/>
            <person name="Zhou Y.K."/>
            <person name="Han B.P."/>
            <person name="Song L.R."/>
            <person name="Shu W.S."/>
        </authorList>
    </citation>
    <scope>NUCLEOTIDE SEQUENCE [LARGE SCALE GENOMIC DNA]</scope>
    <source>
        <strain evidence="2 3">FACHB-260</strain>
    </source>
</reference>
<dbReference type="InterPro" id="IPR000305">
    <property type="entry name" value="GIY-YIG_endonuc"/>
</dbReference>